<keyword evidence="4" id="KW-1185">Reference proteome</keyword>
<dbReference type="RefSeq" id="WP_261297176.1">
    <property type="nucleotide sequence ID" value="NZ_JAMTCD010000002.1"/>
</dbReference>
<dbReference type="PANTHER" id="PTHR38591:SF1">
    <property type="entry name" value="BLL1000 PROTEIN"/>
    <property type="match status" value="1"/>
</dbReference>
<dbReference type="InterPro" id="IPR010791">
    <property type="entry name" value="AttH_dom"/>
</dbReference>
<evidence type="ECO:0000259" key="2">
    <source>
        <dbReference type="Pfam" id="PF07143"/>
    </source>
</evidence>
<dbReference type="Pfam" id="PF17186">
    <property type="entry name" value="Lipocalin_9"/>
    <property type="match status" value="1"/>
</dbReference>
<feature type="signal peptide" evidence="1">
    <location>
        <begin position="1"/>
        <end position="23"/>
    </location>
</feature>
<accession>A0A9X2WKE1</accession>
<gene>
    <name evidence="3" type="ORF">NE535_02830</name>
</gene>
<feature type="domain" description="AttH" evidence="2">
    <location>
        <begin position="79"/>
        <end position="254"/>
    </location>
</feature>
<evidence type="ECO:0000256" key="1">
    <source>
        <dbReference type="SAM" id="SignalP"/>
    </source>
</evidence>
<dbReference type="SUPFAM" id="SSF159245">
    <property type="entry name" value="AttH-like"/>
    <property type="match status" value="1"/>
</dbReference>
<evidence type="ECO:0000313" key="4">
    <source>
        <dbReference type="Proteomes" id="UP001155546"/>
    </source>
</evidence>
<reference evidence="3" key="1">
    <citation type="journal article" date="2023" name="Int. J. Syst. Evol. Microbiol.">
        <title>&lt;i&gt;Shewanella septentrionalis&lt;/i&gt; sp. nov. and &lt;i&gt;Shewanella holmiensis&lt;/i&gt; sp. nov., isolated from Baltic Sea water and sediments.</title>
        <authorList>
            <person name="Martin-Rodriguez A.J."/>
            <person name="Thorell K."/>
            <person name="Joffre E."/>
            <person name="Jensie-Markopoulos S."/>
            <person name="Moore E.R.B."/>
            <person name="Sjoling A."/>
        </authorList>
    </citation>
    <scope>NUCLEOTIDE SEQUENCE</scope>
    <source>
        <strain evidence="3">SP1S2-7</strain>
    </source>
</reference>
<dbReference type="InterPro" id="IPR023374">
    <property type="entry name" value="AttH-like_dom_sf"/>
</dbReference>
<dbReference type="Gene3D" id="2.40.370.10">
    <property type="entry name" value="AttH-like domain"/>
    <property type="match status" value="2"/>
</dbReference>
<comment type="caution">
    <text evidence="3">The sequence shown here is derived from an EMBL/GenBank/DDBJ whole genome shotgun (WGS) entry which is preliminary data.</text>
</comment>
<dbReference type="PANTHER" id="PTHR38591">
    <property type="entry name" value="HYDROLASE"/>
    <property type="match status" value="1"/>
</dbReference>
<dbReference type="Pfam" id="PF07143">
    <property type="entry name" value="CrtC"/>
    <property type="match status" value="1"/>
</dbReference>
<evidence type="ECO:0000313" key="3">
    <source>
        <dbReference type="EMBL" id="MCT7940739.1"/>
    </source>
</evidence>
<proteinExistence type="predicted"/>
<sequence>MNRLRTILLCGLTLLGLMLCTSGCQPNAQKNDHNDKQNSGISMGKLLAADDALLQYHQVSRDNRIEFPKDHLPHEGYRIEWWYITANLTTSEGEQVGIQWTQFRSALSPPDTQESSPKSAWATNQMFMAHAALTTQTKHYSAEKFSRSHPEFAHVSAVPFSIYLENWRWQSETQHPFPATLSVEEPEFAYQLELNSTAQWQLQGDQGFSVKSADAQVASHYYSQPYIEVTGTITREGKTVSVSGDAWLDREWSSQLLTQSQQGWDWFSIRLNAQQTLMMFRLRGQHPQDSFYSARLMFADGTGRNINSATHPDDIVMQPISWHTQNNTRYPTAWKIDIHSENIHIATQALNPSSEMSLSTTYWEGPIKISGSHSGKGYMELTGY</sequence>
<name>A0A9X2WKE1_9GAMM</name>
<dbReference type="AlphaFoldDB" id="A0A9X2WKE1"/>
<keyword evidence="1" id="KW-0732">Signal</keyword>
<feature type="chain" id="PRO_5040856219" evidence="1">
    <location>
        <begin position="24"/>
        <end position="384"/>
    </location>
</feature>
<dbReference type="Proteomes" id="UP001155546">
    <property type="component" value="Unassembled WGS sequence"/>
</dbReference>
<protein>
    <submittedName>
        <fullName evidence="3">Carotenoid 1,2-hydratase</fullName>
    </submittedName>
</protein>
<organism evidence="3 4">
    <name type="scientific">Shewanella holmiensis</name>
    <dbReference type="NCBI Taxonomy" id="2952222"/>
    <lineage>
        <taxon>Bacteria</taxon>
        <taxon>Pseudomonadati</taxon>
        <taxon>Pseudomonadota</taxon>
        <taxon>Gammaproteobacteria</taxon>
        <taxon>Alteromonadales</taxon>
        <taxon>Shewanellaceae</taxon>
        <taxon>Shewanella</taxon>
    </lineage>
</organism>
<dbReference type="EMBL" id="JAMTCD010000002">
    <property type="protein sequence ID" value="MCT7940739.1"/>
    <property type="molecule type" value="Genomic_DNA"/>
</dbReference>